<evidence type="ECO:0000259" key="2">
    <source>
        <dbReference type="Pfam" id="PF14525"/>
    </source>
</evidence>
<evidence type="ECO:0000313" key="3">
    <source>
        <dbReference type="EMBL" id="CDZ87684.1"/>
    </source>
</evidence>
<name>A0A098BG38_9NOCA</name>
<accession>A0A098BG38</accession>
<feature type="region of interest" description="Disordered" evidence="1">
    <location>
        <begin position="407"/>
        <end position="427"/>
    </location>
</feature>
<proteinExistence type="predicted"/>
<dbReference type="InterPro" id="IPR035418">
    <property type="entry name" value="AraC-bd_2"/>
</dbReference>
<feature type="region of interest" description="Disordered" evidence="1">
    <location>
        <begin position="477"/>
        <end position="519"/>
    </location>
</feature>
<feature type="domain" description="Transcription regulator HTH AraC- type ligand binding" evidence="2">
    <location>
        <begin position="322"/>
        <end position="409"/>
    </location>
</feature>
<dbReference type="Pfam" id="PF14525">
    <property type="entry name" value="AraC_binding_2"/>
    <property type="match status" value="1"/>
</dbReference>
<protein>
    <recommendedName>
        <fullName evidence="2">Transcription regulator HTH AraC- type ligand binding domain-containing protein</fullName>
    </recommendedName>
</protein>
<sequence length="519" mass="53995">MAGWSAATFTFDRSTVPVAGAASVVVMLFPSREAGVGSGGSAGELRGQWGECGCGVEPSAVRIVEAPVPCGRAGSVPEVVEGAAEEQERVLLGVDGGVDDLADEDDVVAAVVLGPRPADQGGGVTGEGGCDPGVVPVRCDGLRPAGEMQCGGELVGREDVHGERRVGEVAARLRRPRQRHLAQPRLQRDGREGGDRGPVRGALGAGARDHRDPTGELAEDVAKCSLVHGETAFLHDVRLRVDPEREPTYDPDHTPSIRVAKGRSALRSGLGPGRIDRATRDRRHSTVLAWGVAHTPAQHQLGGLEGRMRAPESRGFTDWDEVHDVVSQAYFPHQLTLLGRGPAARTSLESTQLGASRLARIGFGVDVLIRSEHPGAYGINIPLTGHLVTAVGRDEVVSAPGLATVCPPGSRPSSPGGAVRARSSGSRSTATTCSARWTACSPAPAGGCPRSWICGPARGPTGCVSCVRSRTSRCGTTSCSAATRWPSSCAAPSRQPSCSPPRRTTATARPEHVRGPSRG</sequence>
<feature type="compositionally biased region" description="Basic and acidic residues" evidence="1">
    <location>
        <begin position="509"/>
        <end position="519"/>
    </location>
</feature>
<evidence type="ECO:0000256" key="1">
    <source>
        <dbReference type="SAM" id="MobiDB-lite"/>
    </source>
</evidence>
<dbReference type="AlphaFoldDB" id="A0A098BG38"/>
<feature type="region of interest" description="Disordered" evidence="1">
    <location>
        <begin position="173"/>
        <end position="216"/>
    </location>
</feature>
<reference evidence="3 4" key="1">
    <citation type="journal article" date="2014" name="Genome Announc.">
        <title>Draft Genome Sequence of Propane- and Butane-Oxidizing Actinobacterium Rhodococcus ruber IEGM 231.</title>
        <authorList>
            <person name="Ivshina I.B."/>
            <person name="Kuyukina M.S."/>
            <person name="Krivoruchko A.V."/>
            <person name="Barbe V."/>
            <person name="Fischer C."/>
        </authorList>
    </citation>
    <scope>NUCLEOTIDE SEQUENCE [LARGE SCALE GENOMIC DNA]</scope>
</reference>
<dbReference type="EMBL" id="CCSD01000043">
    <property type="protein sequence ID" value="CDZ87684.1"/>
    <property type="molecule type" value="Genomic_DNA"/>
</dbReference>
<organism evidence="3 4">
    <name type="scientific">Rhodococcus ruber</name>
    <dbReference type="NCBI Taxonomy" id="1830"/>
    <lineage>
        <taxon>Bacteria</taxon>
        <taxon>Bacillati</taxon>
        <taxon>Actinomycetota</taxon>
        <taxon>Actinomycetes</taxon>
        <taxon>Mycobacteriales</taxon>
        <taxon>Nocardiaceae</taxon>
        <taxon>Rhodococcus</taxon>
    </lineage>
</organism>
<feature type="compositionally biased region" description="Basic residues" evidence="1">
    <location>
        <begin position="173"/>
        <end position="182"/>
    </location>
</feature>
<feature type="compositionally biased region" description="Low complexity" evidence="1">
    <location>
        <begin position="477"/>
        <end position="503"/>
    </location>
</feature>
<feature type="compositionally biased region" description="Basic and acidic residues" evidence="1">
    <location>
        <begin position="186"/>
        <end position="198"/>
    </location>
</feature>
<dbReference type="Proteomes" id="UP000042997">
    <property type="component" value="Unassembled WGS sequence"/>
</dbReference>
<evidence type="ECO:0000313" key="4">
    <source>
        <dbReference type="Proteomes" id="UP000042997"/>
    </source>
</evidence>
<gene>
    <name evidence="3" type="ORF">RHRU231_330141</name>
</gene>